<protein>
    <submittedName>
        <fullName evidence="3">Cobalt-zinc-cadmium resistance protein</fullName>
    </submittedName>
</protein>
<keyword evidence="4" id="KW-1185">Reference proteome</keyword>
<evidence type="ECO:0000313" key="4">
    <source>
        <dbReference type="Proteomes" id="UP001246372"/>
    </source>
</evidence>
<gene>
    <name evidence="3" type="ORF">RQP53_10540</name>
</gene>
<sequence length="129" mass="13736">MKFLIALLIALLLPLQLSWGVAARYCEHETGLQAGRHFGHHSHVHANAEPHEKAAADSAQDPGAKPGGAKLLIDLDCSFCHAPSATALLQLDLLPPLQRNAAAPAVLGNAKPASVPQRTPDRPQWPRLA</sequence>
<dbReference type="InterPro" id="IPR055013">
    <property type="entry name" value="CzcI"/>
</dbReference>
<evidence type="ECO:0000256" key="1">
    <source>
        <dbReference type="SAM" id="MobiDB-lite"/>
    </source>
</evidence>
<accession>A0ABU3PAY9</accession>
<dbReference type="NCBIfam" id="NF045614">
    <property type="entry name" value="efflu_CzcI_Cupr"/>
    <property type="match status" value="1"/>
</dbReference>
<feature type="signal peptide" evidence="2">
    <location>
        <begin position="1"/>
        <end position="22"/>
    </location>
</feature>
<feature type="compositionally biased region" description="Basic and acidic residues" evidence="1">
    <location>
        <begin position="46"/>
        <end position="55"/>
    </location>
</feature>
<feature type="chain" id="PRO_5046236162" evidence="2">
    <location>
        <begin position="23"/>
        <end position="129"/>
    </location>
</feature>
<name>A0ABU3PAY9_9BURK</name>
<dbReference type="EMBL" id="JAVXZY010000003">
    <property type="protein sequence ID" value="MDT8999704.1"/>
    <property type="molecule type" value="Genomic_DNA"/>
</dbReference>
<evidence type="ECO:0000313" key="3">
    <source>
        <dbReference type="EMBL" id="MDT8999704.1"/>
    </source>
</evidence>
<comment type="caution">
    <text evidence="3">The sequence shown here is derived from an EMBL/GenBank/DDBJ whole genome shotgun (WGS) entry which is preliminary data.</text>
</comment>
<dbReference type="Proteomes" id="UP001246372">
    <property type="component" value="Unassembled WGS sequence"/>
</dbReference>
<keyword evidence="2" id="KW-0732">Signal</keyword>
<evidence type="ECO:0000256" key="2">
    <source>
        <dbReference type="SAM" id="SignalP"/>
    </source>
</evidence>
<proteinExistence type="predicted"/>
<feature type="region of interest" description="Disordered" evidence="1">
    <location>
        <begin position="40"/>
        <end position="64"/>
    </location>
</feature>
<dbReference type="RefSeq" id="WP_315650261.1">
    <property type="nucleotide sequence ID" value="NZ_JAVXZY010000003.1"/>
</dbReference>
<organism evidence="3 4">
    <name type="scientific">Roseateles aquae</name>
    <dbReference type="NCBI Taxonomy" id="3077235"/>
    <lineage>
        <taxon>Bacteria</taxon>
        <taxon>Pseudomonadati</taxon>
        <taxon>Pseudomonadota</taxon>
        <taxon>Betaproteobacteria</taxon>
        <taxon>Burkholderiales</taxon>
        <taxon>Sphaerotilaceae</taxon>
        <taxon>Roseateles</taxon>
    </lineage>
</organism>
<reference evidence="3" key="1">
    <citation type="submission" date="2023-09" db="EMBL/GenBank/DDBJ databases">
        <title>Paucibacter sp. APW11 Genome sequencing and assembly.</title>
        <authorList>
            <person name="Kim I."/>
        </authorList>
    </citation>
    <scope>NUCLEOTIDE SEQUENCE</scope>
    <source>
        <strain evidence="3">APW11</strain>
    </source>
</reference>
<feature type="region of interest" description="Disordered" evidence="1">
    <location>
        <begin position="105"/>
        <end position="129"/>
    </location>
</feature>